<dbReference type="GO" id="GO:0030288">
    <property type="term" value="C:outer membrane-bounded periplasmic space"/>
    <property type="evidence" value="ECO:0007669"/>
    <property type="project" value="InterPro"/>
</dbReference>
<evidence type="ECO:0000256" key="3">
    <source>
        <dbReference type="ARBA" id="ARBA00022729"/>
    </source>
</evidence>
<evidence type="ECO:0000313" key="4">
    <source>
        <dbReference type="EMBL" id="SFL54245.1"/>
    </source>
</evidence>
<dbReference type="Gene3D" id="3.40.190.170">
    <property type="entry name" value="Bacterial extracellular solute-binding protein, family 7"/>
    <property type="match status" value="1"/>
</dbReference>
<protein>
    <submittedName>
        <fullName evidence="4">C4-dicarboxylate-binding protein DctP</fullName>
    </submittedName>
</protein>
<organism evidence="4 5">
    <name type="scientific">Halanaerobium salsuginis</name>
    <dbReference type="NCBI Taxonomy" id="29563"/>
    <lineage>
        <taxon>Bacteria</taxon>
        <taxon>Bacillati</taxon>
        <taxon>Bacillota</taxon>
        <taxon>Clostridia</taxon>
        <taxon>Halanaerobiales</taxon>
        <taxon>Halanaerobiaceae</taxon>
        <taxon>Halanaerobium</taxon>
    </lineage>
</organism>
<dbReference type="PANTHER" id="PTHR33376">
    <property type="match status" value="1"/>
</dbReference>
<dbReference type="NCBIfam" id="TIGR00787">
    <property type="entry name" value="dctP"/>
    <property type="match status" value="1"/>
</dbReference>
<dbReference type="PIRSF" id="PIRSF006470">
    <property type="entry name" value="DctB"/>
    <property type="match status" value="1"/>
</dbReference>
<keyword evidence="5" id="KW-1185">Reference proteome</keyword>
<reference evidence="4 5" key="1">
    <citation type="submission" date="2016-10" db="EMBL/GenBank/DDBJ databases">
        <authorList>
            <person name="de Groot N.N."/>
        </authorList>
    </citation>
    <scope>NUCLEOTIDE SEQUENCE [LARGE SCALE GENOMIC DNA]</scope>
    <source>
        <strain evidence="4 5">ATCC 51327</strain>
    </source>
</reference>
<dbReference type="InterPro" id="IPR018389">
    <property type="entry name" value="DctP_fam"/>
</dbReference>
<evidence type="ECO:0000256" key="1">
    <source>
        <dbReference type="ARBA" id="ARBA00009023"/>
    </source>
</evidence>
<dbReference type="PANTHER" id="PTHR33376:SF7">
    <property type="entry name" value="C4-DICARBOXYLATE-BINDING PROTEIN DCTB"/>
    <property type="match status" value="1"/>
</dbReference>
<name>A0A1I4IIZ8_9FIRM</name>
<comment type="similarity">
    <text evidence="1">Belongs to the bacterial solute-binding protein 7 family.</text>
</comment>
<gene>
    <name evidence="4" type="ORF">SAMN02983006_01437</name>
</gene>
<dbReference type="STRING" id="29563.SAMN02983006_01437"/>
<dbReference type="GO" id="GO:0055085">
    <property type="term" value="P:transmembrane transport"/>
    <property type="evidence" value="ECO:0007669"/>
    <property type="project" value="InterPro"/>
</dbReference>
<dbReference type="NCBIfam" id="NF037995">
    <property type="entry name" value="TRAP_S1"/>
    <property type="match status" value="1"/>
</dbReference>
<dbReference type="Proteomes" id="UP000199006">
    <property type="component" value="Unassembled WGS sequence"/>
</dbReference>
<dbReference type="InterPro" id="IPR038404">
    <property type="entry name" value="TRAP_DctP_sf"/>
</dbReference>
<dbReference type="CDD" id="cd13603">
    <property type="entry name" value="PBP2_TRAP_Siap_TeaA_like"/>
    <property type="match status" value="1"/>
</dbReference>
<dbReference type="InterPro" id="IPR004682">
    <property type="entry name" value="TRAP_DctP"/>
</dbReference>
<accession>A0A1I4IIZ8</accession>
<proteinExistence type="inferred from homology"/>
<evidence type="ECO:0000256" key="2">
    <source>
        <dbReference type="ARBA" id="ARBA00022448"/>
    </source>
</evidence>
<dbReference type="EMBL" id="FOTI01000017">
    <property type="protein sequence ID" value="SFL54245.1"/>
    <property type="molecule type" value="Genomic_DNA"/>
</dbReference>
<sequence length="351" mass="39259">MVNIKYCWPLLSQNKKGGNMKKIKLGLIIFLILSMGALILNTNVGAADYVMKIGHSQSIKTPRHQACIYFKSLVEESTNGQIEVKIYPSNQLGTEAEMLESVKMGAIQATLGGQFEAASPKLLLYTMPFLFENIDQVHTIIRGPIGAQIAASAENNNIKILATGVAGGLRNFSNSQHPIKNPADMKGLKMRTPPIDSIIKTIEAIGGNPVSVPYAELYMALKTGVADGQENPFTNMVDKKLYEVQKYLTVVNYQFHPSPLYTSLSWYNSLPEDLQNKLVESAKKMMIYNDQLNKEATEESFAILKDKMEVNVLTDQQRKVFIKQAQKVYDYYIERGFFTESEITVIRNAVN</sequence>
<dbReference type="AlphaFoldDB" id="A0A1I4IIZ8"/>
<keyword evidence="3" id="KW-0732">Signal</keyword>
<evidence type="ECO:0000313" key="5">
    <source>
        <dbReference type="Proteomes" id="UP000199006"/>
    </source>
</evidence>
<dbReference type="Pfam" id="PF03480">
    <property type="entry name" value="DctP"/>
    <property type="match status" value="1"/>
</dbReference>
<keyword evidence="2" id="KW-0813">Transport</keyword>